<organism evidence="2 3">
    <name type="scientific">Salinimonas sediminis</name>
    <dbReference type="NCBI Taxonomy" id="2303538"/>
    <lineage>
        <taxon>Bacteria</taxon>
        <taxon>Pseudomonadati</taxon>
        <taxon>Pseudomonadota</taxon>
        <taxon>Gammaproteobacteria</taxon>
        <taxon>Alteromonadales</taxon>
        <taxon>Alteromonadaceae</taxon>
        <taxon>Alteromonas/Salinimonas group</taxon>
        <taxon>Salinimonas</taxon>
    </lineage>
</organism>
<dbReference type="EMBL" id="CP031769">
    <property type="protein sequence ID" value="AXR08414.1"/>
    <property type="molecule type" value="Genomic_DNA"/>
</dbReference>
<evidence type="ECO:0000313" key="3">
    <source>
        <dbReference type="Proteomes" id="UP000262073"/>
    </source>
</evidence>
<gene>
    <name evidence="2" type="ORF">D0Y50_06335</name>
</gene>
<keyword evidence="3" id="KW-1185">Reference proteome</keyword>
<dbReference type="RefSeq" id="WP_117318646.1">
    <property type="nucleotide sequence ID" value="NZ_CP031769.1"/>
</dbReference>
<dbReference type="GO" id="GO:0016747">
    <property type="term" value="F:acyltransferase activity, transferring groups other than amino-acyl groups"/>
    <property type="evidence" value="ECO:0007669"/>
    <property type="project" value="InterPro"/>
</dbReference>
<feature type="domain" description="N-acetyltransferase" evidence="1">
    <location>
        <begin position="6"/>
        <end position="139"/>
    </location>
</feature>
<dbReference type="PANTHER" id="PTHR43233">
    <property type="entry name" value="FAMILY N-ACETYLTRANSFERASE, PUTATIVE (AFU_ORTHOLOGUE AFUA_6G03350)-RELATED"/>
    <property type="match status" value="1"/>
</dbReference>
<evidence type="ECO:0000313" key="2">
    <source>
        <dbReference type="EMBL" id="AXR08414.1"/>
    </source>
</evidence>
<accession>A0A346NSA7</accession>
<dbReference type="InterPro" id="IPR016181">
    <property type="entry name" value="Acyl_CoA_acyltransferase"/>
</dbReference>
<dbReference type="OrthoDB" id="9775804at2"/>
<dbReference type="KEGG" id="salm:D0Y50_06335"/>
<dbReference type="InterPro" id="IPR053144">
    <property type="entry name" value="Acetyltransferase_Butenolide"/>
</dbReference>
<dbReference type="CDD" id="cd04301">
    <property type="entry name" value="NAT_SF"/>
    <property type="match status" value="1"/>
</dbReference>
<name>A0A346NSA7_9ALTE</name>
<proteinExistence type="predicted"/>
<sequence length="139" mass="15268">MPVPPFILKEVPPDVVTFASIRNTVGWSNPELDVLQNSIDSSLFWVSAYDKSELVGCGRVIGDGAMYFYIQDVLVHPLYQNRGLGSQIMHSINQYITLNGPIGATVGLLAAHGKEAFYQQYGFAPRDGQQLGLGMCKFV</sequence>
<keyword evidence="2" id="KW-0808">Transferase</keyword>
<reference evidence="2 3" key="1">
    <citation type="submission" date="2018-08" db="EMBL/GenBank/DDBJ databases">
        <title>Salinimonas sediminis sp. nov., a piezophilic bacterium isolated from a deep-sea sediment sample from the New Britain Trench.</title>
        <authorList>
            <person name="Cao J."/>
        </authorList>
    </citation>
    <scope>NUCLEOTIDE SEQUENCE [LARGE SCALE GENOMIC DNA]</scope>
    <source>
        <strain evidence="2 3">N102</strain>
    </source>
</reference>
<dbReference type="PANTHER" id="PTHR43233:SF1">
    <property type="entry name" value="FAMILY N-ACETYLTRANSFERASE, PUTATIVE (AFU_ORTHOLOGUE AFUA_6G03350)-RELATED"/>
    <property type="match status" value="1"/>
</dbReference>
<dbReference type="Pfam" id="PF13508">
    <property type="entry name" value="Acetyltransf_7"/>
    <property type="match status" value="1"/>
</dbReference>
<dbReference type="AlphaFoldDB" id="A0A346NSA7"/>
<dbReference type="InterPro" id="IPR000182">
    <property type="entry name" value="GNAT_dom"/>
</dbReference>
<dbReference type="Proteomes" id="UP000262073">
    <property type="component" value="Chromosome"/>
</dbReference>
<dbReference type="SUPFAM" id="SSF55729">
    <property type="entry name" value="Acyl-CoA N-acyltransferases (Nat)"/>
    <property type="match status" value="1"/>
</dbReference>
<evidence type="ECO:0000259" key="1">
    <source>
        <dbReference type="PROSITE" id="PS51186"/>
    </source>
</evidence>
<protein>
    <submittedName>
        <fullName evidence="2">N-acetyltransferase</fullName>
    </submittedName>
</protein>
<dbReference type="PROSITE" id="PS51186">
    <property type="entry name" value="GNAT"/>
    <property type="match status" value="1"/>
</dbReference>
<dbReference type="Gene3D" id="3.40.630.30">
    <property type="match status" value="1"/>
</dbReference>